<feature type="binding site" evidence="5">
    <location>
        <position position="277"/>
    </location>
    <ligand>
        <name>S-adenosyl-L-methionine</name>
        <dbReference type="ChEBI" id="CHEBI:59789"/>
    </ligand>
</feature>
<evidence type="ECO:0000259" key="6">
    <source>
        <dbReference type="PROSITE" id="PS51686"/>
    </source>
</evidence>
<dbReference type="Pfam" id="PF01189">
    <property type="entry name" value="Methyltr_RsmB-F"/>
    <property type="match status" value="1"/>
</dbReference>
<dbReference type="GO" id="GO:0032259">
    <property type="term" value="P:methylation"/>
    <property type="evidence" value="ECO:0007669"/>
    <property type="project" value="UniProtKB-KW"/>
</dbReference>
<organism evidence="7 8">
    <name type="scientific">Sphingomonas insulae</name>
    <dbReference type="NCBI Taxonomy" id="424800"/>
    <lineage>
        <taxon>Bacteria</taxon>
        <taxon>Pseudomonadati</taxon>
        <taxon>Pseudomonadota</taxon>
        <taxon>Alphaproteobacteria</taxon>
        <taxon>Sphingomonadales</taxon>
        <taxon>Sphingomonadaceae</taxon>
        <taxon>Sphingomonas</taxon>
    </lineage>
</organism>
<dbReference type="InterPro" id="IPR029063">
    <property type="entry name" value="SAM-dependent_MTases_sf"/>
</dbReference>
<dbReference type="Proteomes" id="UP001500238">
    <property type="component" value="Unassembled WGS sequence"/>
</dbReference>
<dbReference type="GO" id="GO:0008168">
    <property type="term" value="F:methyltransferase activity"/>
    <property type="evidence" value="ECO:0007669"/>
    <property type="project" value="UniProtKB-KW"/>
</dbReference>
<dbReference type="Gene3D" id="3.40.50.150">
    <property type="entry name" value="Vaccinia Virus protein VP39"/>
    <property type="match status" value="1"/>
</dbReference>
<keyword evidence="1 5" id="KW-0489">Methyltransferase</keyword>
<dbReference type="SUPFAM" id="SSF53335">
    <property type="entry name" value="S-adenosyl-L-methionine-dependent methyltransferases"/>
    <property type="match status" value="1"/>
</dbReference>
<evidence type="ECO:0000313" key="7">
    <source>
        <dbReference type="EMBL" id="GAA0663271.1"/>
    </source>
</evidence>
<keyword evidence="3 5" id="KW-0949">S-adenosyl-L-methionine</keyword>
<comment type="caution">
    <text evidence="5">Lacks conserved residue(s) required for the propagation of feature annotation.</text>
</comment>
<gene>
    <name evidence="7" type="ORF">GCM10009102_10460</name>
</gene>
<dbReference type="InterPro" id="IPR001678">
    <property type="entry name" value="MeTrfase_RsmB-F_NOP2_dom"/>
</dbReference>
<keyword evidence="8" id="KW-1185">Reference proteome</keyword>
<dbReference type="PRINTS" id="PR02008">
    <property type="entry name" value="RCMTFAMILY"/>
</dbReference>
<keyword evidence="2 5" id="KW-0808">Transferase</keyword>
<dbReference type="EMBL" id="BAAAES010000007">
    <property type="protein sequence ID" value="GAA0663271.1"/>
    <property type="molecule type" value="Genomic_DNA"/>
</dbReference>
<feature type="binding site" evidence="5">
    <location>
        <position position="256"/>
    </location>
    <ligand>
        <name>S-adenosyl-L-methionine</name>
        <dbReference type="ChEBI" id="CHEBI:59789"/>
    </ligand>
</feature>
<feature type="binding site" evidence="5">
    <location>
        <position position="229"/>
    </location>
    <ligand>
        <name>S-adenosyl-L-methionine</name>
        <dbReference type="ChEBI" id="CHEBI:59789"/>
    </ligand>
</feature>
<evidence type="ECO:0000256" key="2">
    <source>
        <dbReference type="ARBA" id="ARBA00022679"/>
    </source>
</evidence>
<sequence length="389" mass="40499">MTPAARTQAAIELLDEVIVAARGGGAAADTLVTRYFATRRYAGSKDRRAVRELVYAAIRRAGEMPASGRSAMLAIAADDGDVAATFDGSTHGPAPIGPEERAASSGVMPEWLVHALDRSGVSTDEQAALIARAPLDVRINRLTADVAAIDALGGVPIPGLADGLRLPSGTNVNALAGQVEVQDAGSQIVSLAARAQAGQAIVDLCAGGGGKTLAIAAAMGNHGHILATDVDRGRLSRLAPRAANAGVTIIEPRLLDPKREADALTDWRGSADCVLIDAPCSGTGTWRRNPEARWRLTPDRLGKFAAQQRHVLDVGASLVRPGGALVYIVCSLLDEEGAGQIDDFLTDYPGWLADTSDLPAGRGRGRGTRLDPFHDGTDGFFVARLISPC</sequence>
<name>A0ABN1HQU9_9SPHN</name>
<evidence type="ECO:0000256" key="3">
    <source>
        <dbReference type="ARBA" id="ARBA00022691"/>
    </source>
</evidence>
<proteinExistence type="inferred from homology"/>
<dbReference type="InterPro" id="IPR023267">
    <property type="entry name" value="RCMT"/>
</dbReference>
<feature type="domain" description="SAM-dependent MTase RsmB/NOP-type" evidence="6">
    <location>
        <begin position="88"/>
        <end position="388"/>
    </location>
</feature>
<dbReference type="PANTHER" id="PTHR22807:SF53">
    <property type="entry name" value="RIBOSOMAL RNA SMALL SUBUNIT METHYLTRANSFERASE B-RELATED"/>
    <property type="match status" value="1"/>
</dbReference>
<evidence type="ECO:0000256" key="4">
    <source>
        <dbReference type="ARBA" id="ARBA00022884"/>
    </source>
</evidence>
<dbReference type="RefSeq" id="WP_163958707.1">
    <property type="nucleotide sequence ID" value="NZ_BAAAES010000007.1"/>
</dbReference>
<protein>
    <submittedName>
        <fullName evidence="7">RsmB/NOP family class I SAM-dependent RNA methyltransferase</fullName>
    </submittedName>
</protein>
<dbReference type="InterPro" id="IPR049560">
    <property type="entry name" value="MeTrfase_RsmB-F_NOP2_cat"/>
</dbReference>
<evidence type="ECO:0000256" key="5">
    <source>
        <dbReference type="PROSITE-ProRule" id="PRU01023"/>
    </source>
</evidence>
<reference evidence="8" key="1">
    <citation type="journal article" date="2019" name="Int. J. Syst. Evol. Microbiol.">
        <title>The Global Catalogue of Microorganisms (GCM) 10K type strain sequencing project: providing services to taxonomists for standard genome sequencing and annotation.</title>
        <authorList>
            <consortium name="The Broad Institute Genomics Platform"/>
            <consortium name="The Broad Institute Genome Sequencing Center for Infectious Disease"/>
            <person name="Wu L."/>
            <person name="Ma J."/>
        </authorList>
    </citation>
    <scope>NUCLEOTIDE SEQUENCE [LARGE SCALE GENOMIC DNA]</scope>
    <source>
        <strain evidence="8">JCM 14603</strain>
    </source>
</reference>
<dbReference type="PROSITE" id="PS51686">
    <property type="entry name" value="SAM_MT_RSMB_NOP"/>
    <property type="match status" value="1"/>
</dbReference>
<evidence type="ECO:0000256" key="1">
    <source>
        <dbReference type="ARBA" id="ARBA00022603"/>
    </source>
</evidence>
<dbReference type="PANTHER" id="PTHR22807">
    <property type="entry name" value="NOP2 YEAST -RELATED NOL1/NOP2/FMU SUN DOMAIN-CONTAINING"/>
    <property type="match status" value="1"/>
</dbReference>
<keyword evidence="4 5" id="KW-0694">RNA-binding</keyword>
<comment type="caution">
    <text evidence="7">The sequence shown here is derived from an EMBL/GenBank/DDBJ whole genome shotgun (WGS) entry which is preliminary data.</text>
</comment>
<evidence type="ECO:0000313" key="8">
    <source>
        <dbReference type="Proteomes" id="UP001500238"/>
    </source>
</evidence>
<feature type="active site" description="Nucleophile" evidence="5">
    <location>
        <position position="330"/>
    </location>
</feature>
<comment type="similarity">
    <text evidence="5">Belongs to the class I-like SAM-binding methyltransferase superfamily. RsmB/NOP family.</text>
</comment>
<accession>A0ABN1HQU9</accession>